<dbReference type="PANTHER" id="PTHR13645:SF0">
    <property type="entry name" value="DEFENSIN"/>
    <property type="match status" value="1"/>
</dbReference>
<keyword evidence="2" id="KW-0964">Secreted</keyword>
<proteinExistence type="evidence at transcript level"/>
<dbReference type="AlphaFoldDB" id="A0A6B9RZ59"/>
<dbReference type="EMBL" id="MK358141">
    <property type="protein sequence ID" value="QHI06028.1"/>
    <property type="molecule type" value="mRNA"/>
</dbReference>
<evidence type="ECO:0000256" key="2">
    <source>
        <dbReference type="ARBA" id="ARBA00022525"/>
    </source>
</evidence>
<feature type="chain" id="PRO_5025565637" evidence="4">
    <location>
        <begin position="19"/>
        <end position="66"/>
    </location>
</feature>
<evidence type="ECO:0000313" key="6">
    <source>
        <dbReference type="EMBL" id="QHI06028.1"/>
    </source>
</evidence>
<reference evidence="6" key="1">
    <citation type="submission" date="2019-01" db="EMBL/GenBank/DDBJ databases">
        <title>Molecular characterization and expression analysis of an antimicrobial peptide, in the small abalone Haliotis diversicolor.</title>
        <authorList>
            <person name="Yao T."/>
        </authorList>
    </citation>
    <scope>NUCLEOTIDE SEQUENCE</scope>
    <source>
        <tissue evidence="6">Hepatopancreas</tissue>
    </source>
</reference>
<dbReference type="InterPro" id="IPR036574">
    <property type="entry name" value="Scorpion_toxin-like_sf"/>
</dbReference>
<protein>
    <submittedName>
        <fullName evidence="6">Defensin-2</fullName>
    </submittedName>
</protein>
<keyword evidence="4" id="KW-0732">Signal</keyword>
<dbReference type="Pfam" id="PF01097">
    <property type="entry name" value="Defensin_2"/>
    <property type="match status" value="1"/>
</dbReference>
<organism evidence="6">
    <name type="scientific">Haliotis diversicolor</name>
    <name type="common">Abalone</name>
    <name type="synonym">Sulculus diversicolor</name>
    <dbReference type="NCBI Taxonomy" id="36095"/>
    <lineage>
        <taxon>Eukaryota</taxon>
        <taxon>Metazoa</taxon>
        <taxon>Spiralia</taxon>
        <taxon>Lophotrochozoa</taxon>
        <taxon>Mollusca</taxon>
        <taxon>Gastropoda</taxon>
        <taxon>Vetigastropoda</taxon>
        <taxon>Lepetellida</taxon>
        <taxon>Haliotoidea</taxon>
        <taxon>Haliotidae</taxon>
        <taxon>Haliotis</taxon>
    </lineage>
</organism>
<evidence type="ECO:0000259" key="5">
    <source>
        <dbReference type="PROSITE" id="PS51378"/>
    </source>
</evidence>
<name>A0A6B9RZ59_HALDV</name>
<evidence type="ECO:0000256" key="4">
    <source>
        <dbReference type="SAM" id="SignalP"/>
    </source>
</evidence>
<dbReference type="GO" id="GO:0006959">
    <property type="term" value="P:humoral immune response"/>
    <property type="evidence" value="ECO:0007669"/>
    <property type="project" value="TreeGrafter"/>
</dbReference>
<accession>A0A6B9RZ59</accession>
<dbReference type="GO" id="GO:0042742">
    <property type="term" value="P:defense response to bacterium"/>
    <property type="evidence" value="ECO:0007669"/>
    <property type="project" value="TreeGrafter"/>
</dbReference>
<comment type="subcellular location">
    <subcellularLocation>
        <location evidence="1">Secreted</location>
    </subcellularLocation>
</comment>
<dbReference type="PANTHER" id="PTHR13645">
    <property type="entry name" value="DEFENSIN"/>
    <property type="match status" value="1"/>
</dbReference>
<dbReference type="GO" id="GO:0005615">
    <property type="term" value="C:extracellular space"/>
    <property type="evidence" value="ECO:0007669"/>
    <property type="project" value="TreeGrafter"/>
</dbReference>
<dbReference type="InterPro" id="IPR001542">
    <property type="entry name" value="Defensin_invertebrate/fungal"/>
</dbReference>
<evidence type="ECO:0000256" key="1">
    <source>
        <dbReference type="ARBA" id="ARBA00004613"/>
    </source>
</evidence>
<dbReference type="Gene3D" id="3.30.30.10">
    <property type="entry name" value="Knottin, scorpion toxin-like"/>
    <property type="match status" value="1"/>
</dbReference>
<dbReference type="CDD" id="cd21806">
    <property type="entry name" value="DEFL_defensin-like"/>
    <property type="match status" value="1"/>
</dbReference>
<sequence>MKFLLLCLVIAFVGMSDAASIQKRVTCDLLSLQIMGNSFGDSACAAHCIGLSHSGGHCSGGVCVCR</sequence>
<feature type="signal peptide" evidence="4">
    <location>
        <begin position="1"/>
        <end position="18"/>
    </location>
</feature>
<keyword evidence="3" id="KW-1015">Disulfide bond</keyword>
<dbReference type="PROSITE" id="PS51378">
    <property type="entry name" value="INVERT_DEFENSINS"/>
    <property type="match status" value="1"/>
</dbReference>
<evidence type="ECO:0000256" key="3">
    <source>
        <dbReference type="ARBA" id="ARBA00023157"/>
    </source>
</evidence>
<dbReference type="SUPFAM" id="SSF57095">
    <property type="entry name" value="Scorpion toxin-like"/>
    <property type="match status" value="1"/>
</dbReference>
<feature type="domain" description="Invertebrate defensins family profile" evidence="5">
    <location>
        <begin position="24"/>
        <end position="66"/>
    </location>
</feature>